<comment type="caution">
    <text evidence="2">The sequence shown here is derived from an EMBL/GenBank/DDBJ whole genome shotgun (WGS) entry which is preliminary data.</text>
</comment>
<reference evidence="2 3" key="1">
    <citation type="journal article" date="2021" name="BMC Genomics">
        <title>Datura genome reveals duplications of psychoactive alkaloid biosynthetic genes and high mutation rate following tissue culture.</title>
        <authorList>
            <person name="Rajewski A."/>
            <person name="Carter-House D."/>
            <person name="Stajich J."/>
            <person name="Litt A."/>
        </authorList>
    </citation>
    <scope>NUCLEOTIDE SEQUENCE [LARGE SCALE GENOMIC DNA]</scope>
    <source>
        <strain evidence="2">AR-01</strain>
    </source>
</reference>
<gene>
    <name evidence="2" type="ORF">HAX54_026288</name>
</gene>
<dbReference type="Proteomes" id="UP000823775">
    <property type="component" value="Unassembled WGS sequence"/>
</dbReference>
<proteinExistence type="predicted"/>
<feature type="non-terminal residue" evidence="2">
    <location>
        <position position="90"/>
    </location>
</feature>
<dbReference type="EMBL" id="JACEIK010003197">
    <property type="protein sequence ID" value="MCD9640759.1"/>
    <property type="molecule type" value="Genomic_DNA"/>
</dbReference>
<feature type="compositionally biased region" description="Polar residues" evidence="1">
    <location>
        <begin position="55"/>
        <end position="66"/>
    </location>
</feature>
<evidence type="ECO:0000313" key="3">
    <source>
        <dbReference type="Proteomes" id="UP000823775"/>
    </source>
</evidence>
<organism evidence="2 3">
    <name type="scientific">Datura stramonium</name>
    <name type="common">Jimsonweed</name>
    <name type="synonym">Common thornapple</name>
    <dbReference type="NCBI Taxonomy" id="4076"/>
    <lineage>
        <taxon>Eukaryota</taxon>
        <taxon>Viridiplantae</taxon>
        <taxon>Streptophyta</taxon>
        <taxon>Embryophyta</taxon>
        <taxon>Tracheophyta</taxon>
        <taxon>Spermatophyta</taxon>
        <taxon>Magnoliopsida</taxon>
        <taxon>eudicotyledons</taxon>
        <taxon>Gunneridae</taxon>
        <taxon>Pentapetalae</taxon>
        <taxon>asterids</taxon>
        <taxon>lamiids</taxon>
        <taxon>Solanales</taxon>
        <taxon>Solanaceae</taxon>
        <taxon>Solanoideae</taxon>
        <taxon>Datureae</taxon>
        <taxon>Datura</taxon>
    </lineage>
</organism>
<feature type="region of interest" description="Disordered" evidence="1">
    <location>
        <begin position="1"/>
        <end position="71"/>
    </location>
</feature>
<name>A0ABS8V258_DATST</name>
<keyword evidence="3" id="KW-1185">Reference proteome</keyword>
<feature type="compositionally biased region" description="Basic and acidic residues" evidence="1">
    <location>
        <begin position="23"/>
        <end position="44"/>
    </location>
</feature>
<feature type="compositionally biased region" description="Basic and acidic residues" evidence="1">
    <location>
        <begin position="1"/>
        <end position="15"/>
    </location>
</feature>
<evidence type="ECO:0000313" key="2">
    <source>
        <dbReference type="EMBL" id="MCD9640759.1"/>
    </source>
</evidence>
<accession>A0ABS8V258</accession>
<protein>
    <submittedName>
        <fullName evidence="2">Uncharacterized protein</fullName>
    </submittedName>
</protein>
<evidence type="ECO:0000256" key="1">
    <source>
        <dbReference type="SAM" id="MobiDB-lite"/>
    </source>
</evidence>
<sequence>MRIIVKESRVKDSDPRTGTSSLDSKRDEMTIQRVGKQQEQKQLHDANTALPKSGSIGQQRNDLQTPNGGGLEAMWITTTKAGRKQVAKSN</sequence>